<keyword evidence="3" id="KW-1185">Reference proteome</keyword>
<gene>
    <name evidence="2" type="ORF">DL897_03430</name>
</gene>
<reference evidence="2 3" key="2">
    <citation type="submission" date="2018-06" db="EMBL/GenBank/DDBJ databases">
        <authorList>
            <person name="Zhirakovskaya E."/>
        </authorList>
    </citation>
    <scope>NUCLEOTIDE SEQUENCE [LARGE SCALE GENOMIC DNA]</scope>
    <source>
        <strain evidence="2 3">FBKL4.011</strain>
    </source>
</reference>
<keyword evidence="1" id="KW-0812">Transmembrane</keyword>
<dbReference type="EMBL" id="QJKK01000002">
    <property type="protein sequence ID" value="RAL26069.1"/>
    <property type="molecule type" value="Genomic_DNA"/>
</dbReference>
<comment type="caution">
    <text evidence="2">The sequence shown here is derived from an EMBL/GenBank/DDBJ whole genome shotgun (WGS) entry which is preliminary data.</text>
</comment>
<evidence type="ECO:0000313" key="2">
    <source>
        <dbReference type="EMBL" id="RAL26069.1"/>
    </source>
</evidence>
<dbReference type="OrthoDB" id="2991264at2"/>
<proteinExistence type="predicted"/>
<feature type="transmembrane region" description="Helical" evidence="1">
    <location>
        <begin position="63"/>
        <end position="82"/>
    </location>
</feature>
<keyword evidence="1" id="KW-1133">Transmembrane helix</keyword>
<reference evidence="2 3" key="1">
    <citation type="submission" date="2018-06" db="EMBL/GenBank/DDBJ databases">
        <title>Thermoflavimicrobium daqus sp. nov., a thermophilic microbe isolated from Moutai-flavour Daqu.</title>
        <authorList>
            <person name="Wang X."/>
            <person name="Zhou H."/>
        </authorList>
    </citation>
    <scope>NUCLEOTIDE SEQUENCE [LARGE SCALE GENOMIC DNA]</scope>
    <source>
        <strain evidence="2 3">FBKL4.011</strain>
    </source>
</reference>
<protein>
    <submittedName>
        <fullName evidence="2">Uncharacterized protein</fullName>
    </submittedName>
</protein>
<evidence type="ECO:0000313" key="3">
    <source>
        <dbReference type="Proteomes" id="UP000251213"/>
    </source>
</evidence>
<evidence type="ECO:0000256" key="1">
    <source>
        <dbReference type="SAM" id="Phobius"/>
    </source>
</evidence>
<keyword evidence="1" id="KW-0472">Membrane</keyword>
<organism evidence="2 3">
    <name type="scientific">Thermoflavimicrobium daqui</name>
    <dbReference type="NCBI Taxonomy" id="2137476"/>
    <lineage>
        <taxon>Bacteria</taxon>
        <taxon>Bacillati</taxon>
        <taxon>Bacillota</taxon>
        <taxon>Bacilli</taxon>
        <taxon>Bacillales</taxon>
        <taxon>Thermoactinomycetaceae</taxon>
        <taxon>Thermoflavimicrobium</taxon>
    </lineage>
</organism>
<accession>A0A364K6Y1</accession>
<dbReference type="AlphaFoldDB" id="A0A364K6Y1"/>
<sequence>MKKFKYVPPHQLNLQHIGKPTKLLLKNGKVLYGTIKEVRKNGIIFIPAQYSTQRSNRQTHTSWFRFIFPIFIPFRFFVPIFIF</sequence>
<dbReference type="RefSeq" id="WP_113657754.1">
    <property type="nucleotide sequence ID" value="NZ_KZ845664.1"/>
</dbReference>
<dbReference type="Proteomes" id="UP000251213">
    <property type="component" value="Unassembled WGS sequence"/>
</dbReference>
<name>A0A364K6Y1_9BACL</name>